<dbReference type="Proteomes" id="UP000198773">
    <property type="component" value="Unassembled WGS sequence"/>
</dbReference>
<dbReference type="AlphaFoldDB" id="A0A1H4BKQ6"/>
<reference evidence="2 3" key="1">
    <citation type="submission" date="2016-10" db="EMBL/GenBank/DDBJ databases">
        <authorList>
            <person name="de Groot N.N."/>
        </authorList>
    </citation>
    <scope>NUCLEOTIDE SEQUENCE [LARGE SCALE GENOMIC DNA]</scope>
    <source>
        <strain evidence="2 3">CGMCC 1.3430</strain>
    </source>
</reference>
<dbReference type="InterPro" id="IPR025979">
    <property type="entry name" value="ChrR-like_cupin_dom"/>
</dbReference>
<accession>A0A1H4BKQ6</accession>
<dbReference type="InterPro" id="IPR041916">
    <property type="entry name" value="Anti_sigma_zinc_sf"/>
</dbReference>
<dbReference type="STRING" id="152573.SAMN04488051_103405"/>
<evidence type="ECO:0000313" key="2">
    <source>
        <dbReference type="EMBL" id="SEA48608.1"/>
    </source>
</evidence>
<dbReference type="InterPro" id="IPR011051">
    <property type="entry name" value="RmlC_Cupin_sf"/>
</dbReference>
<keyword evidence="3" id="KW-1185">Reference proteome</keyword>
<protein>
    <submittedName>
        <fullName evidence="2">Anti-ECFsigma factor, ChrR</fullName>
    </submittedName>
</protein>
<dbReference type="InterPro" id="IPR012807">
    <property type="entry name" value="Anti-sigma_ChrR"/>
</dbReference>
<dbReference type="RefSeq" id="WP_091341771.1">
    <property type="nucleotide sequence ID" value="NZ_FNRM01000003.1"/>
</dbReference>
<sequence length="227" mass="24997">MTHAVKYHPGIPLLEQYVEGTLEADVALAVSAHIDLCPHCQQLCLDLSAEQGLMLEKSAPAAELDATDLDQMLADIMAQPQWNGRELNTQPQGPVQVQLKDKTFTVPRALARLVEQQTKWTQLGSIANAKLPAGDKRHVSLLYIDKDTAIPQHTHKGLEITLVLSGRIVDEKGSYGVGDILINTPDDTHTPRTLPDEDCLCLSVLSAPLQFNKGITRLLNPLQHLFY</sequence>
<dbReference type="EMBL" id="FNRM01000003">
    <property type="protein sequence ID" value="SEA48608.1"/>
    <property type="molecule type" value="Genomic_DNA"/>
</dbReference>
<dbReference type="NCBIfam" id="TIGR02451">
    <property type="entry name" value="anti_sig_ChrR"/>
    <property type="match status" value="1"/>
</dbReference>
<feature type="domain" description="ChrR-like cupin" evidence="1">
    <location>
        <begin position="135"/>
        <end position="203"/>
    </location>
</feature>
<organism evidence="2 3">
    <name type="scientific">Alkalimonas amylolytica</name>
    <dbReference type="NCBI Taxonomy" id="152573"/>
    <lineage>
        <taxon>Bacteria</taxon>
        <taxon>Pseudomonadati</taxon>
        <taxon>Pseudomonadota</taxon>
        <taxon>Gammaproteobacteria</taxon>
        <taxon>Alkalimonas</taxon>
    </lineage>
</organism>
<gene>
    <name evidence="2" type="ORF">SAMN04488051_103405</name>
</gene>
<dbReference type="Gene3D" id="1.10.10.1320">
    <property type="entry name" value="Anti-sigma factor, zinc-finger domain"/>
    <property type="match status" value="1"/>
</dbReference>
<evidence type="ECO:0000259" key="1">
    <source>
        <dbReference type="Pfam" id="PF12973"/>
    </source>
</evidence>
<proteinExistence type="predicted"/>
<dbReference type="InterPro" id="IPR014710">
    <property type="entry name" value="RmlC-like_jellyroll"/>
</dbReference>
<dbReference type="SUPFAM" id="SSF51182">
    <property type="entry name" value="RmlC-like cupins"/>
    <property type="match status" value="1"/>
</dbReference>
<dbReference type="Pfam" id="PF12973">
    <property type="entry name" value="Cupin_7"/>
    <property type="match status" value="1"/>
</dbReference>
<dbReference type="CDD" id="cd20301">
    <property type="entry name" value="cupin_ChrR"/>
    <property type="match status" value="1"/>
</dbReference>
<name>A0A1H4BKQ6_ALKAM</name>
<evidence type="ECO:0000313" key="3">
    <source>
        <dbReference type="Proteomes" id="UP000198773"/>
    </source>
</evidence>
<dbReference type="OrthoDB" id="2988517at2"/>
<dbReference type="Gene3D" id="2.60.120.10">
    <property type="entry name" value="Jelly Rolls"/>
    <property type="match status" value="1"/>
</dbReference>